<name>A0A3B0QTD0_9ZZZZ</name>
<dbReference type="AlphaFoldDB" id="A0A3B0QTD0"/>
<gene>
    <name evidence="1" type="ORF">MNBD_DELTA01-580</name>
</gene>
<proteinExistence type="predicted"/>
<dbReference type="EMBL" id="UOEA01000076">
    <property type="protein sequence ID" value="VAV84884.1"/>
    <property type="molecule type" value="Genomic_DNA"/>
</dbReference>
<evidence type="ECO:0000313" key="1">
    <source>
        <dbReference type="EMBL" id="VAV84884.1"/>
    </source>
</evidence>
<evidence type="ECO:0008006" key="2">
    <source>
        <dbReference type="Google" id="ProtNLM"/>
    </source>
</evidence>
<sequence length="262" mass="30384">MINYKKNKRNRTDNCNICTERKKLSWDHVPPKGGIEVTKIQIEPLYKQRAGKERGLTISQNGLKYRTICQDCNSLLGSKYDPVLNDLSINIGRHLISKIHLPETINHPTYPAALLRSILGHLLAARVENCETEFEEKIRTFLLNENETLSKDISVFYWVFPYECTVVSRDFLMPATRGNYKEWGYFNVLKYFPIAYLITDLKKYEGLNELTKFRNLENNDTEKIVIDLTDIKDPGWPEYITRENIVLVGEEGANSIHAKPKK</sequence>
<reference evidence="1" key="1">
    <citation type="submission" date="2018-06" db="EMBL/GenBank/DDBJ databases">
        <authorList>
            <person name="Zhirakovskaya E."/>
        </authorList>
    </citation>
    <scope>NUCLEOTIDE SEQUENCE</scope>
</reference>
<protein>
    <recommendedName>
        <fullName evidence="2">HNH endonuclease 5 domain-containing protein</fullName>
    </recommendedName>
</protein>
<accession>A0A3B0QTD0</accession>
<organism evidence="1">
    <name type="scientific">hydrothermal vent metagenome</name>
    <dbReference type="NCBI Taxonomy" id="652676"/>
    <lineage>
        <taxon>unclassified sequences</taxon>
        <taxon>metagenomes</taxon>
        <taxon>ecological metagenomes</taxon>
    </lineage>
</organism>